<reference evidence="2 3" key="1">
    <citation type="journal article" date="2014" name="Genome Announc.">
        <title>Draft genome sequences of eight enterohepatic helicobacter species isolated from both laboratory and wild rodents.</title>
        <authorList>
            <person name="Sheh A."/>
            <person name="Shen Z."/>
            <person name="Fox J.G."/>
        </authorList>
    </citation>
    <scope>NUCLEOTIDE SEQUENCE [LARGE SCALE GENOMIC DNA]</scope>
    <source>
        <strain evidence="2 3">MIT 09-6949</strain>
    </source>
</reference>
<dbReference type="InterPro" id="IPR035093">
    <property type="entry name" value="RelE/ParE_toxin_dom_sf"/>
</dbReference>
<protein>
    <submittedName>
        <fullName evidence="2">Type II toxin-antitoxin system RelE/ParE family toxin</fullName>
    </submittedName>
</protein>
<dbReference type="InterPro" id="IPR007712">
    <property type="entry name" value="RelE/ParE_toxin"/>
</dbReference>
<organism evidence="2 3">
    <name type="scientific">Helicobacter jaachi</name>
    <dbReference type="NCBI Taxonomy" id="1677920"/>
    <lineage>
        <taxon>Bacteria</taxon>
        <taxon>Pseudomonadati</taxon>
        <taxon>Campylobacterota</taxon>
        <taxon>Epsilonproteobacteria</taxon>
        <taxon>Campylobacterales</taxon>
        <taxon>Helicobacteraceae</taxon>
        <taxon>Helicobacter</taxon>
    </lineage>
</organism>
<dbReference type="RefSeq" id="WP_052057947.1">
    <property type="nucleotide sequence ID" value="NZ_JRPR02000009.1"/>
</dbReference>
<evidence type="ECO:0000256" key="1">
    <source>
        <dbReference type="ARBA" id="ARBA00022649"/>
    </source>
</evidence>
<accession>A0A4V6I2A6</accession>
<dbReference type="PANTHER" id="PTHR38813">
    <property type="match status" value="1"/>
</dbReference>
<dbReference type="OrthoDB" id="5326046at2"/>
<dbReference type="Gene3D" id="3.30.2310.20">
    <property type="entry name" value="RelE-like"/>
    <property type="match status" value="1"/>
</dbReference>
<dbReference type="AlphaFoldDB" id="A0A4V6I2A6"/>
<dbReference type="InterPro" id="IPR052747">
    <property type="entry name" value="TA_system_RelE_toxin"/>
</dbReference>
<dbReference type="PANTHER" id="PTHR38813:SF1">
    <property type="entry name" value="TOXIN RELE1-RELATED"/>
    <property type="match status" value="1"/>
</dbReference>
<keyword evidence="3" id="KW-1185">Reference proteome</keyword>
<evidence type="ECO:0000313" key="3">
    <source>
        <dbReference type="Proteomes" id="UP000029733"/>
    </source>
</evidence>
<comment type="caution">
    <text evidence="2">The sequence shown here is derived from an EMBL/GenBank/DDBJ whole genome shotgun (WGS) entry which is preliminary data.</text>
</comment>
<gene>
    <name evidence="2" type="ORF">LS71_008320</name>
</gene>
<name>A0A4V6I2A6_9HELI</name>
<dbReference type="Proteomes" id="UP000029733">
    <property type="component" value="Unassembled WGS sequence"/>
</dbReference>
<dbReference type="STRING" id="1677920.LS71_04125"/>
<dbReference type="EMBL" id="JRPR02000009">
    <property type="protein sequence ID" value="TLD95402.1"/>
    <property type="molecule type" value="Genomic_DNA"/>
</dbReference>
<dbReference type="Pfam" id="PF05016">
    <property type="entry name" value="ParE_toxin"/>
    <property type="match status" value="1"/>
</dbReference>
<sequence length="90" mass="10705">MQIIIPRKVDKFLEKQNKGDPKGVRKIRTFLWNQLSTAENPTTLPNCKKMQGTENIWRWRIGDYRIIAEIKNQELVIQVIKIAHRQEAYD</sequence>
<dbReference type="SUPFAM" id="SSF143011">
    <property type="entry name" value="RelE-like"/>
    <property type="match status" value="1"/>
</dbReference>
<evidence type="ECO:0000313" key="2">
    <source>
        <dbReference type="EMBL" id="TLD95402.1"/>
    </source>
</evidence>
<proteinExistence type="predicted"/>
<keyword evidence="1" id="KW-1277">Toxin-antitoxin system</keyword>